<accession>A0ABD6DA58</accession>
<dbReference type="InterPro" id="IPR031803">
    <property type="entry name" value="BAT_GAF/HTH-assoc"/>
</dbReference>
<evidence type="ECO:0000256" key="1">
    <source>
        <dbReference type="ARBA" id="ARBA00023015"/>
    </source>
</evidence>
<evidence type="ECO:0000259" key="4">
    <source>
        <dbReference type="Pfam" id="PF15915"/>
    </source>
</evidence>
<dbReference type="InterPro" id="IPR013324">
    <property type="entry name" value="RNA_pol_sigma_r3/r4-like"/>
</dbReference>
<feature type="domain" description="Bacterioopsin transcriptional activator GAF and HTH associated" evidence="4">
    <location>
        <begin position="25"/>
        <end position="115"/>
    </location>
</feature>
<feature type="domain" description="HTH bat-type" evidence="3">
    <location>
        <begin position="151"/>
        <end position="202"/>
    </location>
</feature>
<evidence type="ECO:0000313" key="5">
    <source>
        <dbReference type="EMBL" id="MFD1643179.1"/>
    </source>
</evidence>
<gene>
    <name evidence="5" type="ORF">ACFSBW_14990</name>
</gene>
<proteinExistence type="predicted"/>
<dbReference type="SUPFAM" id="SSF88659">
    <property type="entry name" value="Sigma3 and sigma4 domains of RNA polymerase sigma factors"/>
    <property type="match status" value="1"/>
</dbReference>
<evidence type="ECO:0000259" key="3">
    <source>
        <dbReference type="Pfam" id="PF04967"/>
    </source>
</evidence>
<dbReference type="Proteomes" id="UP001597052">
    <property type="component" value="Unassembled WGS sequence"/>
</dbReference>
<dbReference type="RefSeq" id="WP_256396298.1">
    <property type="nucleotide sequence ID" value="NZ_JANHDJ010000004.1"/>
</dbReference>
<comment type="caution">
    <text evidence="5">The sequence shown here is derived from an EMBL/GenBank/DDBJ whole genome shotgun (WGS) entry which is preliminary data.</text>
</comment>
<keyword evidence="1" id="KW-0805">Transcription regulation</keyword>
<name>A0ABD6DA58_9EURY</name>
<evidence type="ECO:0000256" key="2">
    <source>
        <dbReference type="ARBA" id="ARBA00023163"/>
    </source>
</evidence>
<sequence length="223" mass="24506">MTQAQLVITLPKGIWIGDVSREYPAATFEILSAVPDADAAFALMSLTTPDVDRLLTAIEDHDHITDLSVLQETESEATIQVETVSPPLLQSAAQSSGMPIEFPVTISDGEATVDATGSHDRLSELGTQLGNFGLEFRVEYIQERLHTSQLLSEKQRELVRAAVDHGYYDTPRTCSLTELAEKVGIAKSTCSETLHRAEETMIKRFMEDLPTPIESETRITASE</sequence>
<dbReference type="EMBL" id="JBHUDM010000004">
    <property type="protein sequence ID" value="MFD1643179.1"/>
    <property type="molecule type" value="Genomic_DNA"/>
</dbReference>
<dbReference type="Pfam" id="PF04967">
    <property type="entry name" value="HTH_10"/>
    <property type="match status" value="1"/>
</dbReference>
<dbReference type="PANTHER" id="PTHR34236">
    <property type="entry name" value="DIMETHYL SULFOXIDE REDUCTASE TRANSCRIPTIONAL ACTIVATOR"/>
    <property type="match status" value="1"/>
</dbReference>
<reference evidence="5 6" key="1">
    <citation type="journal article" date="2019" name="Int. J. Syst. Evol. Microbiol.">
        <title>The Global Catalogue of Microorganisms (GCM) 10K type strain sequencing project: providing services to taxonomists for standard genome sequencing and annotation.</title>
        <authorList>
            <consortium name="The Broad Institute Genomics Platform"/>
            <consortium name="The Broad Institute Genome Sequencing Center for Infectious Disease"/>
            <person name="Wu L."/>
            <person name="Ma J."/>
        </authorList>
    </citation>
    <scope>NUCLEOTIDE SEQUENCE [LARGE SCALE GENOMIC DNA]</scope>
    <source>
        <strain evidence="5 6">CGMCC 1.10593</strain>
    </source>
</reference>
<protein>
    <submittedName>
        <fullName evidence="5">Helix-turn-helix domain-containing protein</fullName>
    </submittedName>
</protein>
<keyword evidence="6" id="KW-1185">Reference proteome</keyword>
<dbReference type="AlphaFoldDB" id="A0ABD6DA58"/>
<keyword evidence="2" id="KW-0804">Transcription</keyword>
<organism evidence="5 6">
    <name type="scientific">Halohasta litorea</name>
    <dbReference type="NCBI Taxonomy" id="869891"/>
    <lineage>
        <taxon>Archaea</taxon>
        <taxon>Methanobacteriati</taxon>
        <taxon>Methanobacteriota</taxon>
        <taxon>Stenosarchaea group</taxon>
        <taxon>Halobacteria</taxon>
        <taxon>Halobacteriales</taxon>
        <taxon>Haloferacaceae</taxon>
        <taxon>Halohasta</taxon>
    </lineage>
</organism>
<dbReference type="InterPro" id="IPR007050">
    <property type="entry name" value="HTH_bacterioopsin"/>
</dbReference>
<evidence type="ECO:0000313" key="6">
    <source>
        <dbReference type="Proteomes" id="UP001597052"/>
    </source>
</evidence>
<dbReference type="Pfam" id="PF15915">
    <property type="entry name" value="BAT"/>
    <property type="match status" value="1"/>
</dbReference>
<dbReference type="PANTHER" id="PTHR34236:SF1">
    <property type="entry name" value="DIMETHYL SULFOXIDE REDUCTASE TRANSCRIPTIONAL ACTIVATOR"/>
    <property type="match status" value="1"/>
</dbReference>